<protein>
    <recommendedName>
        <fullName evidence="3">Phorbol-ester/DAG-type domain-containing protein</fullName>
    </recommendedName>
</protein>
<dbReference type="InterPro" id="IPR046349">
    <property type="entry name" value="C1-like_sf"/>
</dbReference>
<dbReference type="OrthoDB" id="6810867at2759"/>
<gene>
    <name evidence="1" type="ORF">PSYICH_LOCUS11842</name>
</gene>
<name>A0A9P0D0N6_9CUCU</name>
<dbReference type="EMBL" id="OV651818">
    <property type="protein sequence ID" value="CAH1111977.1"/>
    <property type="molecule type" value="Genomic_DNA"/>
</dbReference>
<dbReference type="AlphaFoldDB" id="A0A9P0D0N6"/>
<evidence type="ECO:0000313" key="2">
    <source>
        <dbReference type="Proteomes" id="UP001153636"/>
    </source>
</evidence>
<proteinExistence type="predicted"/>
<organism evidence="1 2">
    <name type="scientific">Psylliodes chrysocephalus</name>
    <dbReference type="NCBI Taxonomy" id="3402493"/>
    <lineage>
        <taxon>Eukaryota</taxon>
        <taxon>Metazoa</taxon>
        <taxon>Ecdysozoa</taxon>
        <taxon>Arthropoda</taxon>
        <taxon>Hexapoda</taxon>
        <taxon>Insecta</taxon>
        <taxon>Pterygota</taxon>
        <taxon>Neoptera</taxon>
        <taxon>Endopterygota</taxon>
        <taxon>Coleoptera</taxon>
        <taxon>Polyphaga</taxon>
        <taxon>Cucujiformia</taxon>
        <taxon>Chrysomeloidea</taxon>
        <taxon>Chrysomelidae</taxon>
        <taxon>Galerucinae</taxon>
        <taxon>Alticini</taxon>
        <taxon>Psylliodes</taxon>
    </lineage>
</organism>
<keyword evidence="2" id="KW-1185">Reference proteome</keyword>
<evidence type="ECO:0000313" key="1">
    <source>
        <dbReference type="EMBL" id="CAH1111977.1"/>
    </source>
</evidence>
<dbReference type="SUPFAM" id="SSF57889">
    <property type="entry name" value="Cysteine-rich domain"/>
    <property type="match status" value="1"/>
</dbReference>
<accession>A0A9P0D0N6</accession>
<dbReference type="Proteomes" id="UP001153636">
    <property type="component" value="Chromosome 6"/>
</dbReference>
<evidence type="ECO:0008006" key="3">
    <source>
        <dbReference type="Google" id="ProtNLM"/>
    </source>
</evidence>
<sequence length="339" mass="38409">MGNDANNLEGNKCKRCKKEAKTGLQCVVCGNISHKSCLPSLKNIIYLDGQNINCCSDTIENSTPIVATTSAHDCTIDEMRIKYLEELLVQKDLVISNQKIAINALQGQVNLINKELTTLLNEQTVPKINQNQINTHQIPHLVNNTNYRENISVQSRVEKSSVNRNNSSSHTFTPTAVSSAVHEANAANICNDIIHLNKHTPNLHFKTNQRPKNLLVGTMSDKDQNLKAANIEKMELFHSTNWKPSTTVNDVKQYLINIDPQVEGKLWNSSGVLSMMQSFVGTNYDEKMKLLEQHLIESTKNDFKKRWIASNYNHSRFTKNNEKWLAECLSFPVWAPHKR</sequence>
<reference evidence="1" key="1">
    <citation type="submission" date="2022-01" db="EMBL/GenBank/DDBJ databases">
        <authorList>
            <person name="King R."/>
        </authorList>
    </citation>
    <scope>NUCLEOTIDE SEQUENCE</scope>
</reference>